<dbReference type="AlphaFoldDB" id="A0A7J6S717"/>
<evidence type="ECO:0000313" key="3">
    <source>
        <dbReference type="Proteomes" id="UP000553632"/>
    </source>
</evidence>
<dbReference type="Proteomes" id="UP000553632">
    <property type="component" value="Unassembled WGS sequence"/>
</dbReference>
<organism evidence="2 3">
    <name type="scientific">Perkinsus olseni</name>
    <name type="common">Perkinsus atlanticus</name>
    <dbReference type="NCBI Taxonomy" id="32597"/>
    <lineage>
        <taxon>Eukaryota</taxon>
        <taxon>Sar</taxon>
        <taxon>Alveolata</taxon>
        <taxon>Perkinsozoa</taxon>
        <taxon>Perkinsea</taxon>
        <taxon>Perkinsida</taxon>
        <taxon>Perkinsidae</taxon>
        <taxon>Perkinsus</taxon>
    </lineage>
</organism>
<comment type="caution">
    <text evidence="2">The sequence shown here is derived from an EMBL/GenBank/DDBJ whole genome shotgun (WGS) entry which is preliminary data.</text>
</comment>
<sequence>MMEPVAAWFIIATLALVTASDLFNGQYRLLTLSGSTWPPTSPRVRARVSGDSLSLYFVAPAGQEYSVSVESIRLVGGPGPDTYTVAYEDFGSFKRFVNDNTGTAFIPQVQIQDGDLTTLTGYHPLLFKTRFEGEEVTFFREALELAEGTYVYTEGPRFGLILTVTKSGVEMSFECENAGRDRQFRHVFSDLSVGDLTNAQFGGGAGYTNFIDAAATGCSRSDLPRRSHVFFLFLATVDRLYLQLDGLPPTTFPLVKIL</sequence>
<gene>
    <name evidence="2" type="ORF">FOZ63_025063</name>
</gene>
<keyword evidence="3" id="KW-1185">Reference proteome</keyword>
<proteinExistence type="predicted"/>
<name>A0A7J6S717_PEROL</name>
<evidence type="ECO:0000256" key="1">
    <source>
        <dbReference type="SAM" id="SignalP"/>
    </source>
</evidence>
<protein>
    <submittedName>
        <fullName evidence="2">Uncharacterized protein</fullName>
    </submittedName>
</protein>
<feature type="chain" id="PRO_5029539223" evidence="1">
    <location>
        <begin position="20"/>
        <end position="258"/>
    </location>
</feature>
<dbReference type="EMBL" id="JABANO010020413">
    <property type="protein sequence ID" value="KAF4728561.1"/>
    <property type="molecule type" value="Genomic_DNA"/>
</dbReference>
<evidence type="ECO:0000313" key="2">
    <source>
        <dbReference type="EMBL" id="KAF4728561.1"/>
    </source>
</evidence>
<keyword evidence="1" id="KW-0732">Signal</keyword>
<reference evidence="2 3" key="1">
    <citation type="submission" date="2020-04" db="EMBL/GenBank/DDBJ databases">
        <title>Perkinsus olseni comparative genomics.</title>
        <authorList>
            <person name="Bogema D.R."/>
        </authorList>
    </citation>
    <scope>NUCLEOTIDE SEQUENCE [LARGE SCALE GENOMIC DNA]</scope>
    <source>
        <strain evidence="2 3">ATCC PRA-207</strain>
    </source>
</reference>
<accession>A0A7J6S717</accession>
<feature type="signal peptide" evidence="1">
    <location>
        <begin position="1"/>
        <end position="19"/>
    </location>
</feature>